<proteinExistence type="predicted"/>
<dbReference type="KEGG" id="emp:EZMO1_4448"/>
<name>A0A142BHY8_9GAMM</name>
<dbReference type="Proteomes" id="UP000071065">
    <property type="component" value="Chromosome"/>
</dbReference>
<sequence>MIIHCSAKLSAKLPAKPPKKSEVPAIGKLQHWHAHFLTYQRRQCVLFCEDETRFMLLAKGLKKHHFDYLKDTFETVLFHALSGCFGLSPDQVRKVIKACGDLQADTSTDRSVQGSMRVAAEDLKFYFARESIIDVPHADIQQWLNRRPLTVKGRKDTLWPDKAMKKLVDGLV</sequence>
<reference evidence="2 3" key="1">
    <citation type="journal article" date="2016" name="Front. Microbiol.">
        <title>Genomic Insight into the Host-Endosymbiont Relationship of Endozoicomonas montiporae CL-33(T) with its Coral Host.</title>
        <authorList>
            <person name="Ding J.-Y."/>
            <person name="Shiu J.-H."/>
            <person name="Chen W.-M."/>
            <person name="Chiang Y.-R."/>
            <person name="Tang S.-L."/>
        </authorList>
    </citation>
    <scope>NUCLEOTIDE SEQUENCE [LARGE SCALE GENOMIC DNA]</scope>
    <source>
        <strain evidence="2 3">CL-33</strain>
    </source>
</reference>
<dbReference type="RefSeq" id="WP_051790528.1">
    <property type="nucleotide sequence ID" value="NZ_CP013251.1"/>
</dbReference>
<dbReference type="OrthoDB" id="9801392at2"/>
<dbReference type="AlphaFoldDB" id="A0A142BHY8"/>
<dbReference type="STRING" id="570277.EZMO1_4448"/>
<evidence type="ECO:0000259" key="1">
    <source>
        <dbReference type="Pfam" id="PF22016"/>
    </source>
</evidence>
<gene>
    <name evidence="2" type="ORF">EZMO1_4448</name>
</gene>
<evidence type="ECO:0000313" key="3">
    <source>
        <dbReference type="Proteomes" id="UP000071065"/>
    </source>
</evidence>
<dbReference type="PATRIC" id="fig|570277.3.peg.4768"/>
<feature type="domain" description="DUF6933" evidence="1">
    <location>
        <begin position="2"/>
        <end position="163"/>
    </location>
</feature>
<dbReference type="InterPro" id="IPR053864">
    <property type="entry name" value="DUF6933"/>
</dbReference>
<evidence type="ECO:0000313" key="2">
    <source>
        <dbReference type="EMBL" id="AMO58364.1"/>
    </source>
</evidence>
<dbReference type="Pfam" id="PF22016">
    <property type="entry name" value="DUF6933"/>
    <property type="match status" value="1"/>
</dbReference>
<accession>A0A142BHY8</accession>
<protein>
    <recommendedName>
        <fullName evidence="1">DUF6933 domain-containing protein</fullName>
    </recommendedName>
</protein>
<dbReference type="EMBL" id="CP013251">
    <property type="protein sequence ID" value="AMO58364.1"/>
    <property type="molecule type" value="Genomic_DNA"/>
</dbReference>
<organism evidence="2 3">
    <name type="scientific">Endozoicomonas montiporae CL-33</name>
    <dbReference type="NCBI Taxonomy" id="570277"/>
    <lineage>
        <taxon>Bacteria</taxon>
        <taxon>Pseudomonadati</taxon>
        <taxon>Pseudomonadota</taxon>
        <taxon>Gammaproteobacteria</taxon>
        <taxon>Oceanospirillales</taxon>
        <taxon>Endozoicomonadaceae</taxon>
        <taxon>Endozoicomonas</taxon>
    </lineage>
</organism>